<organism evidence="2 3">
    <name type="scientific">Chlorobium limicola (strain DSM 245 / NBRC 103803 / 6330)</name>
    <dbReference type="NCBI Taxonomy" id="290315"/>
    <lineage>
        <taxon>Bacteria</taxon>
        <taxon>Pseudomonadati</taxon>
        <taxon>Chlorobiota</taxon>
        <taxon>Chlorobiia</taxon>
        <taxon>Chlorobiales</taxon>
        <taxon>Chlorobiaceae</taxon>
        <taxon>Chlorobium/Pelodictyon group</taxon>
        <taxon>Chlorobium</taxon>
    </lineage>
</organism>
<evidence type="ECO:0000313" key="3">
    <source>
        <dbReference type="Proteomes" id="UP000008841"/>
    </source>
</evidence>
<accession>B3ED83</accession>
<name>B3ED83_CHLL2</name>
<dbReference type="Proteomes" id="UP000008841">
    <property type="component" value="Chromosome"/>
</dbReference>
<dbReference type="EMBL" id="CP001097">
    <property type="protein sequence ID" value="ACD90508.1"/>
    <property type="molecule type" value="Genomic_DNA"/>
</dbReference>
<feature type="region of interest" description="Disordered" evidence="1">
    <location>
        <begin position="127"/>
        <end position="155"/>
    </location>
</feature>
<dbReference type="AlphaFoldDB" id="B3ED83"/>
<sequence length="155" mass="17389">MAVFRFVFTKQIRISVSLTYPLHSEHQRYNCYVTAFPEPRKESLRYIKVNNTATAAKKTIVTTILLNQKYRNASPTDTSTAGPRLTAHCLLPTILLPTAYYPQSSYRLPNTGYWILIPPTAHSLHPLSTLPSSQLPATESAHRSPPTTHNPPPGY</sequence>
<reference evidence="2 3" key="1">
    <citation type="submission" date="2008-05" db="EMBL/GenBank/DDBJ databases">
        <title>Complete sequence of Chlorobium limicola DSM 245.</title>
        <authorList>
            <consortium name="US DOE Joint Genome Institute"/>
            <person name="Lucas S."/>
            <person name="Copeland A."/>
            <person name="Lapidus A."/>
            <person name="Glavina del Rio T."/>
            <person name="Dalin E."/>
            <person name="Tice H."/>
            <person name="Bruce D."/>
            <person name="Goodwin L."/>
            <person name="Pitluck S."/>
            <person name="Schmutz J."/>
            <person name="Larimer F."/>
            <person name="Land M."/>
            <person name="Hauser L."/>
            <person name="Kyrpides N."/>
            <person name="Ovchinnikova G."/>
            <person name="Zhao F."/>
            <person name="Li T."/>
            <person name="Liu Z."/>
            <person name="Overmann J."/>
            <person name="Bryant D.A."/>
            <person name="Richardson P."/>
        </authorList>
    </citation>
    <scope>NUCLEOTIDE SEQUENCE [LARGE SCALE GENOMIC DNA]</scope>
    <source>
        <strain evidence="3">DSM 245 / NBRC 103803 / 6330</strain>
    </source>
</reference>
<proteinExistence type="predicted"/>
<dbReference type="HOGENOM" id="CLU_1692350_0_0_10"/>
<gene>
    <name evidence="2" type="ordered locus">Clim_1449</name>
</gene>
<protein>
    <submittedName>
        <fullName evidence="2">Uncharacterized protein</fullName>
    </submittedName>
</protein>
<evidence type="ECO:0000256" key="1">
    <source>
        <dbReference type="SAM" id="MobiDB-lite"/>
    </source>
</evidence>
<dbReference type="KEGG" id="cli:Clim_1449"/>
<evidence type="ECO:0000313" key="2">
    <source>
        <dbReference type="EMBL" id="ACD90508.1"/>
    </source>
</evidence>
<feature type="compositionally biased region" description="Low complexity" evidence="1">
    <location>
        <begin position="127"/>
        <end position="138"/>
    </location>
</feature>